<organism evidence="7 8">
    <name type="scientific">Tegillarca granosa</name>
    <name type="common">Malaysian cockle</name>
    <name type="synonym">Anadara granosa</name>
    <dbReference type="NCBI Taxonomy" id="220873"/>
    <lineage>
        <taxon>Eukaryota</taxon>
        <taxon>Metazoa</taxon>
        <taxon>Spiralia</taxon>
        <taxon>Lophotrochozoa</taxon>
        <taxon>Mollusca</taxon>
        <taxon>Bivalvia</taxon>
        <taxon>Autobranchia</taxon>
        <taxon>Pteriomorphia</taxon>
        <taxon>Arcoida</taxon>
        <taxon>Arcoidea</taxon>
        <taxon>Arcidae</taxon>
        <taxon>Tegillarca</taxon>
    </lineage>
</organism>
<dbReference type="InterPro" id="IPR001757">
    <property type="entry name" value="P_typ_ATPase"/>
</dbReference>
<dbReference type="InterPro" id="IPR023298">
    <property type="entry name" value="ATPase_P-typ_TM_dom_sf"/>
</dbReference>
<keyword evidence="5" id="KW-0812">Transmembrane</keyword>
<keyword evidence="5" id="KW-0472">Membrane</keyword>
<dbReference type="InterPro" id="IPR059000">
    <property type="entry name" value="ATPase_P-type_domA"/>
</dbReference>
<feature type="transmembrane region" description="Helical" evidence="5">
    <location>
        <begin position="134"/>
        <end position="153"/>
    </location>
</feature>
<dbReference type="Proteomes" id="UP001217089">
    <property type="component" value="Unassembled WGS sequence"/>
</dbReference>
<comment type="subcellular location">
    <subcellularLocation>
        <location evidence="1">Endomembrane system</location>
        <topology evidence="1">Multi-pass membrane protein</topology>
    </subcellularLocation>
</comment>
<evidence type="ECO:0000256" key="5">
    <source>
        <dbReference type="SAM" id="Phobius"/>
    </source>
</evidence>
<dbReference type="InterPro" id="IPR008250">
    <property type="entry name" value="ATPase_P-typ_transduc_dom_A_sf"/>
</dbReference>
<evidence type="ECO:0000256" key="4">
    <source>
        <dbReference type="ARBA" id="ARBA00022842"/>
    </source>
</evidence>
<dbReference type="SUPFAM" id="SSF81665">
    <property type="entry name" value="Calcium ATPase, transmembrane domain M"/>
    <property type="match status" value="1"/>
</dbReference>
<evidence type="ECO:0000256" key="1">
    <source>
        <dbReference type="ARBA" id="ARBA00004127"/>
    </source>
</evidence>
<keyword evidence="4" id="KW-0460">Magnesium</keyword>
<gene>
    <name evidence="7" type="ORF">KUTeg_021049</name>
</gene>
<evidence type="ECO:0000256" key="2">
    <source>
        <dbReference type="ARBA" id="ARBA00022741"/>
    </source>
</evidence>
<dbReference type="Pfam" id="PF00122">
    <property type="entry name" value="E1-E2_ATPase"/>
    <property type="match status" value="1"/>
</dbReference>
<dbReference type="SUPFAM" id="SSF81653">
    <property type="entry name" value="Calcium ATPase, transduction domain A"/>
    <property type="match status" value="1"/>
</dbReference>
<dbReference type="SMART" id="SM00831">
    <property type="entry name" value="Cation_ATPase_N"/>
    <property type="match status" value="1"/>
</dbReference>
<protein>
    <recommendedName>
        <fullName evidence="6">Cation-transporting P-type ATPase N-terminal domain-containing protein</fullName>
    </recommendedName>
</protein>
<evidence type="ECO:0000256" key="3">
    <source>
        <dbReference type="ARBA" id="ARBA00022840"/>
    </source>
</evidence>
<reference evidence="7 8" key="1">
    <citation type="submission" date="2022-12" db="EMBL/GenBank/DDBJ databases">
        <title>Chromosome-level genome of Tegillarca granosa.</title>
        <authorList>
            <person name="Kim J."/>
        </authorList>
    </citation>
    <scope>NUCLEOTIDE SEQUENCE [LARGE SCALE GENOMIC DNA]</scope>
    <source>
        <strain evidence="7">Teg-2019</strain>
        <tissue evidence="7">Adductor muscle</tissue>
    </source>
</reference>
<feature type="domain" description="Cation-transporting P-type ATPase N-terminal" evidence="6">
    <location>
        <begin position="43"/>
        <end position="118"/>
    </location>
</feature>
<sequence>MTGDSIDGAFGSKPHNGQYGLQLMELRELMEHRGHEAYNIIVTKYGSVIEMCNKLFTSQNEGLSGNPADLEDRRKTFGSNVIPPKPPKSFLRLIWEAIQDVTLIILLIAALISLGLAFYTGSKKGDSSDSQAEWIEGLAILGAVAVVVLVTAFNDWQKEKQFRGLQNKIEHEHQFSVIRGGKDIQIPVGELVVGDICQVKYGDLLPADGIVIQSNDLKVDESSLTGESDHVKKGETVDPMLLSGTHVMEGSGKMLVTAVGVNSQTGIIFALLGASQEDKEKKDKKEKKEKNRNKDDPNAGKFFTIFKLYKSKFQNFLNQNYLFKIVLV</sequence>
<name>A0ABQ9E9R9_TEGGR</name>
<dbReference type="Pfam" id="PF00690">
    <property type="entry name" value="Cation_ATPase_N"/>
    <property type="match status" value="1"/>
</dbReference>
<comment type="caution">
    <text evidence="7">The sequence shown here is derived from an EMBL/GenBank/DDBJ whole genome shotgun (WGS) entry which is preliminary data.</text>
</comment>
<dbReference type="NCBIfam" id="TIGR01494">
    <property type="entry name" value="ATPase_P-type"/>
    <property type="match status" value="1"/>
</dbReference>
<keyword evidence="5" id="KW-1133">Transmembrane helix</keyword>
<dbReference type="PANTHER" id="PTHR24093">
    <property type="entry name" value="CATION TRANSPORTING ATPASE"/>
    <property type="match status" value="1"/>
</dbReference>
<proteinExistence type="predicted"/>
<dbReference type="PANTHER" id="PTHR24093:SF369">
    <property type="entry name" value="CALCIUM-TRANSPORTING ATPASE"/>
    <property type="match status" value="1"/>
</dbReference>
<evidence type="ECO:0000313" key="7">
    <source>
        <dbReference type="EMBL" id="KAJ8302062.1"/>
    </source>
</evidence>
<keyword evidence="8" id="KW-1185">Reference proteome</keyword>
<evidence type="ECO:0000259" key="6">
    <source>
        <dbReference type="SMART" id="SM00831"/>
    </source>
</evidence>
<evidence type="ECO:0000313" key="8">
    <source>
        <dbReference type="Proteomes" id="UP001217089"/>
    </source>
</evidence>
<dbReference type="EMBL" id="JARBDR010000918">
    <property type="protein sequence ID" value="KAJ8302062.1"/>
    <property type="molecule type" value="Genomic_DNA"/>
</dbReference>
<dbReference type="InterPro" id="IPR004014">
    <property type="entry name" value="ATPase_P-typ_cation-transptr_N"/>
</dbReference>
<accession>A0ABQ9E9R9</accession>
<dbReference type="Gene3D" id="1.20.1110.10">
    <property type="entry name" value="Calcium-transporting ATPase, transmembrane domain"/>
    <property type="match status" value="1"/>
</dbReference>
<feature type="transmembrane region" description="Helical" evidence="5">
    <location>
        <begin position="101"/>
        <end position="122"/>
    </location>
</feature>
<keyword evidence="2" id="KW-0547">Nucleotide-binding</keyword>
<keyword evidence="3" id="KW-0067">ATP-binding</keyword>
<dbReference type="Gene3D" id="2.70.150.10">
    <property type="entry name" value="Calcium-transporting ATPase, cytoplasmic transduction domain A"/>
    <property type="match status" value="1"/>
</dbReference>